<dbReference type="InterPro" id="IPR013750">
    <property type="entry name" value="GHMP_kinase_C_dom"/>
</dbReference>
<dbReference type="Gene3D" id="3.30.230.10">
    <property type="match status" value="1"/>
</dbReference>
<evidence type="ECO:0000256" key="9">
    <source>
        <dbReference type="ARBA" id="ARBA00032554"/>
    </source>
</evidence>
<dbReference type="InterPro" id="IPR036554">
    <property type="entry name" value="GHMP_kinase_C_sf"/>
</dbReference>
<evidence type="ECO:0000256" key="3">
    <source>
        <dbReference type="ARBA" id="ARBA00017473"/>
    </source>
</evidence>
<dbReference type="InterPro" id="IPR004424">
    <property type="entry name" value="IspE"/>
</dbReference>
<proteinExistence type="inferred from homology"/>
<keyword evidence="14" id="KW-1185">Reference proteome</keyword>
<feature type="active site" evidence="10">
    <location>
        <position position="17"/>
    </location>
</feature>
<dbReference type="EMBL" id="WTVR01000025">
    <property type="protein sequence ID" value="NMF89530.1"/>
    <property type="molecule type" value="Genomic_DNA"/>
</dbReference>
<evidence type="ECO:0000256" key="5">
    <source>
        <dbReference type="ARBA" id="ARBA00022741"/>
    </source>
</evidence>
<comment type="catalytic activity">
    <reaction evidence="10">
        <text>4-CDP-2-C-methyl-D-erythritol + ATP = 4-CDP-2-C-methyl-D-erythritol 2-phosphate + ADP + H(+)</text>
        <dbReference type="Rhea" id="RHEA:18437"/>
        <dbReference type="ChEBI" id="CHEBI:15378"/>
        <dbReference type="ChEBI" id="CHEBI:30616"/>
        <dbReference type="ChEBI" id="CHEBI:57823"/>
        <dbReference type="ChEBI" id="CHEBI:57919"/>
        <dbReference type="ChEBI" id="CHEBI:456216"/>
        <dbReference type="EC" id="2.7.1.148"/>
    </reaction>
</comment>
<dbReference type="PIRSF" id="PIRSF010376">
    <property type="entry name" value="IspE"/>
    <property type="match status" value="1"/>
</dbReference>
<comment type="function">
    <text evidence="10">Catalyzes the phosphorylation of the position 2 hydroxy group of 4-diphosphocytidyl-2C-methyl-D-erythritol.</text>
</comment>
<dbReference type="RefSeq" id="WP_169206903.1">
    <property type="nucleotide sequence ID" value="NZ_CP059560.1"/>
</dbReference>
<keyword evidence="7 10" id="KW-0067">ATP-binding</keyword>
<reference evidence="13 14" key="1">
    <citation type="submission" date="2019-12" db="EMBL/GenBank/DDBJ databases">
        <title>Comparative genomics gives insights into the taxonomy of the Azoarcus-Aromatoleum group and reveals separate origins of nif in the plant-associated Azoarcus and non-plant-associated Aromatoleum sub-groups.</title>
        <authorList>
            <person name="Lafos M."/>
            <person name="Maluk M."/>
            <person name="Batista M."/>
            <person name="Junghare M."/>
            <person name="Carmona M."/>
            <person name="Faoro H."/>
            <person name="Cruz L.M."/>
            <person name="Battistoni F."/>
            <person name="De Souza E."/>
            <person name="Pedrosa F."/>
            <person name="Chen W.-M."/>
            <person name="Poole P.S."/>
            <person name="Dixon R.A."/>
            <person name="James E.K."/>
        </authorList>
    </citation>
    <scope>NUCLEOTIDE SEQUENCE [LARGE SCALE GENOMIC DNA]</scope>
    <source>
        <strain evidence="13 14">ToN1</strain>
    </source>
</reference>
<feature type="active site" evidence="10">
    <location>
        <position position="142"/>
    </location>
</feature>
<name>A0ABX1MQS4_9RHOO</name>
<evidence type="ECO:0000256" key="8">
    <source>
        <dbReference type="ARBA" id="ARBA00023229"/>
    </source>
</evidence>
<sequence length="284" mass="30512">MDAPPVNHLEHCPAPAKLNLFLHVVGRRADGYHLLQTAFRMLDWGDSLDFALRTDDTVRRTTEVAGVPAEQDLVVRAGRLLQQATGCRLGADISIDKRLPMGGGLGGGSSDAATTLIALNRLWGTGLSRAVLAQLGLQLGADVPFFIFGRDAFAEGVGEELQPLTLPPAWYVVVAPPVLVPTAEIFGAEELTRDTEPIRIMDFAASTTRNDLQAVACNRYPAVGAAIEWLAQFAPARMTGSGACVFAEVGGEMEANDIVNKCPAPMRAWKTKSLARHPLSDWLD</sequence>
<evidence type="ECO:0000256" key="1">
    <source>
        <dbReference type="ARBA" id="ARBA00009684"/>
    </source>
</evidence>
<evidence type="ECO:0000256" key="10">
    <source>
        <dbReference type="HAMAP-Rule" id="MF_00061"/>
    </source>
</evidence>
<feature type="domain" description="GHMP kinase C-terminal" evidence="12">
    <location>
        <begin position="208"/>
        <end position="266"/>
    </location>
</feature>
<dbReference type="InterPro" id="IPR014721">
    <property type="entry name" value="Ribsml_uS5_D2-typ_fold_subgr"/>
</dbReference>
<dbReference type="PANTHER" id="PTHR43527">
    <property type="entry name" value="4-DIPHOSPHOCYTIDYL-2-C-METHYL-D-ERYTHRITOL KINASE, CHLOROPLASTIC"/>
    <property type="match status" value="1"/>
</dbReference>
<organism evidence="13 14">
    <name type="scientific">Aromatoleum petrolei</name>
    <dbReference type="NCBI Taxonomy" id="76116"/>
    <lineage>
        <taxon>Bacteria</taxon>
        <taxon>Pseudomonadati</taxon>
        <taxon>Pseudomonadota</taxon>
        <taxon>Betaproteobacteria</taxon>
        <taxon>Rhodocyclales</taxon>
        <taxon>Rhodocyclaceae</taxon>
        <taxon>Aromatoleum</taxon>
    </lineage>
</organism>
<evidence type="ECO:0000259" key="11">
    <source>
        <dbReference type="Pfam" id="PF00288"/>
    </source>
</evidence>
<evidence type="ECO:0000256" key="4">
    <source>
        <dbReference type="ARBA" id="ARBA00022679"/>
    </source>
</evidence>
<dbReference type="Proteomes" id="UP000652074">
    <property type="component" value="Unassembled WGS sequence"/>
</dbReference>
<comment type="similarity">
    <text evidence="1 10">Belongs to the GHMP kinase family. IspE subfamily.</text>
</comment>
<dbReference type="SUPFAM" id="SSF54211">
    <property type="entry name" value="Ribosomal protein S5 domain 2-like"/>
    <property type="match status" value="1"/>
</dbReference>
<evidence type="ECO:0000256" key="2">
    <source>
        <dbReference type="ARBA" id="ARBA00012052"/>
    </source>
</evidence>
<dbReference type="InterPro" id="IPR006204">
    <property type="entry name" value="GHMP_kinase_N_dom"/>
</dbReference>
<feature type="domain" description="GHMP kinase N-terminal" evidence="11">
    <location>
        <begin position="73"/>
        <end position="150"/>
    </location>
</feature>
<keyword evidence="4 10" id="KW-0808">Transferase</keyword>
<dbReference type="Pfam" id="PF08544">
    <property type="entry name" value="GHMP_kinases_C"/>
    <property type="match status" value="1"/>
</dbReference>
<dbReference type="InterPro" id="IPR020568">
    <property type="entry name" value="Ribosomal_Su5_D2-typ_SF"/>
</dbReference>
<evidence type="ECO:0000256" key="7">
    <source>
        <dbReference type="ARBA" id="ARBA00022840"/>
    </source>
</evidence>
<protein>
    <recommendedName>
        <fullName evidence="3 10">4-diphosphocytidyl-2-C-methyl-D-erythritol kinase</fullName>
        <shortName evidence="10">CMK</shortName>
        <ecNumber evidence="2 10">2.7.1.148</ecNumber>
    </recommendedName>
    <alternativeName>
        <fullName evidence="9 10">4-(cytidine-5'-diphospho)-2-C-methyl-D-erythritol kinase</fullName>
    </alternativeName>
</protein>
<keyword evidence="6 10" id="KW-0418">Kinase</keyword>
<dbReference type="Gene3D" id="3.30.70.890">
    <property type="entry name" value="GHMP kinase, C-terminal domain"/>
    <property type="match status" value="1"/>
</dbReference>
<dbReference type="SUPFAM" id="SSF55060">
    <property type="entry name" value="GHMP Kinase, C-terminal domain"/>
    <property type="match status" value="1"/>
</dbReference>
<accession>A0ABX1MQS4</accession>
<evidence type="ECO:0000259" key="12">
    <source>
        <dbReference type="Pfam" id="PF08544"/>
    </source>
</evidence>
<dbReference type="HAMAP" id="MF_00061">
    <property type="entry name" value="IspE"/>
    <property type="match status" value="1"/>
</dbReference>
<comment type="caution">
    <text evidence="13">The sequence shown here is derived from an EMBL/GenBank/DDBJ whole genome shotgun (WGS) entry which is preliminary data.</text>
</comment>
<comment type="pathway">
    <text evidence="10">Isoprenoid biosynthesis; isopentenyl diphosphate biosynthesis via DXP pathway; isopentenyl diphosphate from 1-deoxy-D-xylulose 5-phosphate: step 3/6.</text>
</comment>
<evidence type="ECO:0000313" key="13">
    <source>
        <dbReference type="EMBL" id="NMF89530.1"/>
    </source>
</evidence>
<dbReference type="PANTHER" id="PTHR43527:SF2">
    <property type="entry name" value="4-DIPHOSPHOCYTIDYL-2-C-METHYL-D-ERYTHRITOL KINASE, CHLOROPLASTIC"/>
    <property type="match status" value="1"/>
</dbReference>
<keyword evidence="8 10" id="KW-0414">Isoprene biosynthesis</keyword>
<evidence type="ECO:0000313" key="14">
    <source>
        <dbReference type="Proteomes" id="UP000652074"/>
    </source>
</evidence>
<dbReference type="GO" id="GO:0050515">
    <property type="term" value="F:4-(cytidine 5'-diphospho)-2-C-methyl-D-erythritol kinase activity"/>
    <property type="evidence" value="ECO:0007669"/>
    <property type="project" value="UniProtKB-EC"/>
</dbReference>
<dbReference type="NCBIfam" id="TIGR00154">
    <property type="entry name" value="ispE"/>
    <property type="match status" value="1"/>
</dbReference>
<feature type="binding site" evidence="10">
    <location>
        <begin position="100"/>
        <end position="110"/>
    </location>
    <ligand>
        <name>ATP</name>
        <dbReference type="ChEBI" id="CHEBI:30616"/>
    </ligand>
</feature>
<evidence type="ECO:0000256" key="6">
    <source>
        <dbReference type="ARBA" id="ARBA00022777"/>
    </source>
</evidence>
<keyword evidence="5 10" id="KW-0547">Nucleotide-binding</keyword>
<gene>
    <name evidence="10 13" type="primary">ispE</name>
    <name evidence="13" type="ORF">GPA26_13730</name>
</gene>
<dbReference type="EC" id="2.7.1.148" evidence="2 10"/>
<dbReference type="Pfam" id="PF00288">
    <property type="entry name" value="GHMP_kinases_N"/>
    <property type="match status" value="1"/>
</dbReference>